<evidence type="ECO:0000256" key="4">
    <source>
        <dbReference type="ARBA" id="ARBA00023015"/>
    </source>
</evidence>
<dbReference type="InterPro" id="IPR025944">
    <property type="entry name" value="Sigma_54_int_dom_CS"/>
</dbReference>
<dbReference type="CDD" id="cd00130">
    <property type="entry name" value="PAS"/>
    <property type="match status" value="1"/>
</dbReference>
<dbReference type="Pfam" id="PF18024">
    <property type="entry name" value="HTH_50"/>
    <property type="match status" value="1"/>
</dbReference>
<gene>
    <name evidence="10" type="ORF">ACFSUL_17690</name>
</gene>
<dbReference type="Proteomes" id="UP001597506">
    <property type="component" value="Unassembled WGS sequence"/>
</dbReference>
<evidence type="ECO:0000256" key="7">
    <source>
        <dbReference type="ARBA" id="ARBA00029500"/>
    </source>
</evidence>
<dbReference type="NCBIfam" id="TIGR00229">
    <property type="entry name" value="sensory_box"/>
    <property type="match status" value="1"/>
</dbReference>
<dbReference type="Gene3D" id="3.30.450.20">
    <property type="entry name" value="PAS domain"/>
    <property type="match status" value="1"/>
</dbReference>
<proteinExistence type="predicted"/>
<dbReference type="SMART" id="SM00091">
    <property type="entry name" value="PAS"/>
    <property type="match status" value="1"/>
</dbReference>
<sequence>MSSLSVSLAKQEFLLEAVKQSYEGFLLADPSGRIFYANQAVETISGISNDEIVGKTAKEMEEAGIIISQSMKVLKKDPLTISQKLCTGVEIFITSKPVFNNSGEIICYVSNYRELSSLNGLHKEHHNQLNINYSELQQLRAQLLKTEDWIGSSYKTKALKEKVAKVAKTEAILLIIGESGVGKEVISKTIHKISNRNNEPYIQINCGAIPESLMEAELFGYEKGAFTGAVTAKPGLLEVANGGTVLLDEIGEMPLHLQVKLLRVIQTKEITRVGGTSTKKLDIRFLAATNRDLKKLVEQGKFREDLYYRLNVIPIKIPPLRDRKEDIPPLSQHFLSKYNVKYSTNKHISDDAKRVLCEYSWPGNVRQLENTMEQLVILSETEEIRLFDLPKEMIKENTTEIEDEIIPLKQLRERSERKMIKLALNRYRSIREAAKYLKVDHSTLVKKIKKLGI</sequence>
<dbReference type="InterPro" id="IPR035965">
    <property type="entry name" value="PAS-like_dom_sf"/>
</dbReference>
<dbReference type="PROSITE" id="PS00688">
    <property type="entry name" value="SIGMA54_INTERACT_3"/>
    <property type="match status" value="1"/>
</dbReference>
<dbReference type="SUPFAM" id="SSF46689">
    <property type="entry name" value="Homeodomain-like"/>
    <property type="match status" value="1"/>
</dbReference>
<keyword evidence="4" id="KW-0805">Transcription regulation</keyword>
<evidence type="ECO:0000313" key="10">
    <source>
        <dbReference type="EMBL" id="MFD2682574.1"/>
    </source>
</evidence>
<organism evidence="10 11">
    <name type="scientific">Bacillus seohaeanensis</name>
    <dbReference type="NCBI Taxonomy" id="284580"/>
    <lineage>
        <taxon>Bacteria</taxon>
        <taxon>Bacillati</taxon>
        <taxon>Bacillota</taxon>
        <taxon>Bacilli</taxon>
        <taxon>Bacillales</taxon>
        <taxon>Bacillaceae</taxon>
        <taxon>Bacillus</taxon>
    </lineage>
</organism>
<feature type="domain" description="PAS" evidence="9">
    <location>
        <begin position="10"/>
        <end position="56"/>
    </location>
</feature>
<keyword evidence="11" id="KW-1185">Reference proteome</keyword>
<keyword evidence="2" id="KW-0058">Aromatic hydrocarbons catabolism</keyword>
<reference evidence="11" key="1">
    <citation type="journal article" date="2019" name="Int. J. Syst. Evol. Microbiol.">
        <title>The Global Catalogue of Microorganisms (GCM) 10K type strain sequencing project: providing services to taxonomists for standard genome sequencing and annotation.</title>
        <authorList>
            <consortium name="The Broad Institute Genomics Platform"/>
            <consortium name="The Broad Institute Genome Sequencing Center for Infectious Disease"/>
            <person name="Wu L."/>
            <person name="Ma J."/>
        </authorList>
    </citation>
    <scope>NUCLEOTIDE SEQUENCE [LARGE SCALE GENOMIC DNA]</scope>
    <source>
        <strain evidence="11">KCTC 3913</strain>
    </source>
</reference>
<dbReference type="Gene3D" id="3.40.50.300">
    <property type="entry name" value="P-loop containing nucleotide triphosphate hydrolases"/>
    <property type="match status" value="1"/>
</dbReference>
<comment type="caution">
    <text evidence="10">The sequence shown here is derived from an EMBL/GenBank/DDBJ whole genome shotgun (WGS) entry which is preliminary data.</text>
</comment>
<keyword evidence="3" id="KW-0067">ATP-binding</keyword>
<evidence type="ECO:0000256" key="5">
    <source>
        <dbReference type="ARBA" id="ARBA00023125"/>
    </source>
</evidence>
<keyword evidence="5" id="KW-0238">DNA-binding</keyword>
<dbReference type="Pfam" id="PF00158">
    <property type="entry name" value="Sigma54_activat"/>
    <property type="match status" value="1"/>
</dbReference>
<name>A0ABW5RVU5_9BACI</name>
<dbReference type="Gene3D" id="1.10.10.60">
    <property type="entry name" value="Homeodomain-like"/>
    <property type="match status" value="1"/>
</dbReference>
<dbReference type="Pfam" id="PF13426">
    <property type="entry name" value="PAS_9"/>
    <property type="match status" value="1"/>
</dbReference>
<dbReference type="SUPFAM" id="SSF55785">
    <property type="entry name" value="PYP-like sensor domain (PAS domain)"/>
    <property type="match status" value="1"/>
</dbReference>
<dbReference type="SMART" id="SM00382">
    <property type="entry name" value="AAA"/>
    <property type="match status" value="1"/>
</dbReference>
<evidence type="ECO:0000313" key="11">
    <source>
        <dbReference type="Proteomes" id="UP001597506"/>
    </source>
</evidence>
<dbReference type="SUPFAM" id="SSF52540">
    <property type="entry name" value="P-loop containing nucleoside triphosphate hydrolases"/>
    <property type="match status" value="1"/>
</dbReference>
<dbReference type="CDD" id="cd00009">
    <property type="entry name" value="AAA"/>
    <property type="match status" value="1"/>
</dbReference>
<evidence type="ECO:0000259" key="9">
    <source>
        <dbReference type="PROSITE" id="PS50112"/>
    </source>
</evidence>
<evidence type="ECO:0000256" key="1">
    <source>
        <dbReference type="ARBA" id="ARBA00022741"/>
    </source>
</evidence>
<dbReference type="EMBL" id="JBHUMF010000031">
    <property type="protein sequence ID" value="MFD2682574.1"/>
    <property type="molecule type" value="Genomic_DNA"/>
</dbReference>
<dbReference type="InterPro" id="IPR025943">
    <property type="entry name" value="Sigma_54_int_dom_ATP-bd_2"/>
</dbReference>
<dbReference type="InterPro" id="IPR000014">
    <property type="entry name" value="PAS"/>
</dbReference>
<dbReference type="InterPro" id="IPR002078">
    <property type="entry name" value="Sigma_54_int"/>
</dbReference>
<evidence type="ECO:0000259" key="8">
    <source>
        <dbReference type="PROSITE" id="PS50045"/>
    </source>
</evidence>
<dbReference type="InterPro" id="IPR009057">
    <property type="entry name" value="Homeodomain-like_sf"/>
</dbReference>
<feature type="domain" description="Sigma-54 factor interaction" evidence="8">
    <location>
        <begin position="149"/>
        <end position="377"/>
    </location>
</feature>
<dbReference type="PANTHER" id="PTHR32071">
    <property type="entry name" value="TRANSCRIPTIONAL REGULATORY PROTEIN"/>
    <property type="match status" value="1"/>
</dbReference>
<dbReference type="InterPro" id="IPR027417">
    <property type="entry name" value="P-loop_NTPase"/>
</dbReference>
<evidence type="ECO:0000256" key="6">
    <source>
        <dbReference type="ARBA" id="ARBA00023163"/>
    </source>
</evidence>
<dbReference type="PROSITE" id="PS50112">
    <property type="entry name" value="PAS"/>
    <property type="match status" value="1"/>
</dbReference>
<accession>A0ABW5RVU5</accession>
<keyword evidence="6" id="KW-0804">Transcription</keyword>
<dbReference type="RefSeq" id="WP_377937223.1">
    <property type="nucleotide sequence ID" value="NZ_JBHUMF010000031.1"/>
</dbReference>
<dbReference type="InterPro" id="IPR003593">
    <property type="entry name" value="AAA+_ATPase"/>
</dbReference>
<dbReference type="PROSITE" id="PS50045">
    <property type="entry name" value="SIGMA54_INTERACT_4"/>
    <property type="match status" value="1"/>
</dbReference>
<dbReference type="PROSITE" id="PS00675">
    <property type="entry name" value="SIGMA54_INTERACT_1"/>
    <property type="match status" value="1"/>
</dbReference>
<dbReference type="PROSITE" id="PS00676">
    <property type="entry name" value="SIGMA54_INTERACT_2"/>
    <property type="match status" value="1"/>
</dbReference>
<dbReference type="InterPro" id="IPR025662">
    <property type="entry name" value="Sigma_54_int_dom_ATP-bd_1"/>
</dbReference>
<protein>
    <recommendedName>
        <fullName evidence="7">HTH-type transcriptional regulatory protein TyrR</fullName>
    </recommendedName>
</protein>
<dbReference type="InterPro" id="IPR030828">
    <property type="entry name" value="HTH_TyrR"/>
</dbReference>
<dbReference type="Gene3D" id="1.10.8.60">
    <property type="match status" value="1"/>
</dbReference>
<dbReference type="InterPro" id="IPR058031">
    <property type="entry name" value="AAA_lid_NorR"/>
</dbReference>
<dbReference type="Pfam" id="PF25601">
    <property type="entry name" value="AAA_lid_14"/>
    <property type="match status" value="1"/>
</dbReference>
<evidence type="ECO:0000256" key="3">
    <source>
        <dbReference type="ARBA" id="ARBA00022840"/>
    </source>
</evidence>
<keyword evidence="1" id="KW-0547">Nucleotide-binding</keyword>
<evidence type="ECO:0000256" key="2">
    <source>
        <dbReference type="ARBA" id="ARBA00022797"/>
    </source>
</evidence>